<protein>
    <submittedName>
        <fullName evidence="2">Uncharacterized protein</fullName>
    </submittedName>
</protein>
<feature type="region of interest" description="Disordered" evidence="1">
    <location>
        <begin position="41"/>
        <end position="62"/>
    </location>
</feature>
<comment type="caution">
    <text evidence="2">The sequence shown here is derived from an EMBL/GenBank/DDBJ whole genome shotgun (WGS) entry which is preliminary data.</text>
</comment>
<reference evidence="3" key="1">
    <citation type="submission" date="2017-04" db="EMBL/GenBank/DDBJ databases">
        <title>Plasmodium gonderi genome.</title>
        <authorList>
            <person name="Arisue N."/>
            <person name="Honma H."/>
            <person name="Kawai S."/>
            <person name="Tougan T."/>
            <person name="Tanabe K."/>
            <person name="Horii T."/>
        </authorList>
    </citation>
    <scope>NUCLEOTIDE SEQUENCE [LARGE SCALE GENOMIC DNA]</scope>
    <source>
        <strain evidence="3">ATCC 30045</strain>
    </source>
</reference>
<evidence type="ECO:0000313" key="3">
    <source>
        <dbReference type="Proteomes" id="UP000195521"/>
    </source>
</evidence>
<dbReference type="GeneID" id="39750199"/>
<feature type="compositionally biased region" description="Basic and acidic residues" evidence="1">
    <location>
        <begin position="42"/>
        <end position="58"/>
    </location>
</feature>
<keyword evidence="3" id="KW-1185">Reference proteome</keyword>
<dbReference type="OrthoDB" id="372484at2759"/>
<dbReference type="OMA" id="FFNYLEY"/>
<dbReference type="Proteomes" id="UP000195521">
    <property type="component" value="Unassembled WGS sequence"/>
</dbReference>
<name>A0A1Y1JSQ9_PLAGO</name>
<evidence type="ECO:0000313" key="2">
    <source>
        <dbReference type="EMBL" id="GAW83453.1"/>
    </source>
</evidence>
<proteinExistence type="predicted"/>
<dbReference type="AlphaFoldDB" id="A0A1Y1JSQ9"/>
<organism evidence="2 3">
    <name type="scientific">Plasmodium gonderi</name>
    <dbReference type="NCBI Taxonomy" id="77519"/>
    <lineage>
        <taxon>Eukaryota</taxon>
        <taxon>Sar</taxon>
        <taxon>Alveolata</taxon>
        <taxon>Apicomplexa</taxon>
        <taxon>Aconoidasida</taxon>
        <taxon>Haemosporida</taxon>
        <taxon>Plasmodiidae</taxon>
        <taxon>Plasmodium</taxon>
        <taxon>Plasmodium (Plasmodium)</taxon>
    </lineage>
</organism>
<evidence type="ECO:0000256" key="1">
    <source>
        <dbReference type="SAM" id="MobiDB-lite"/>
    </source>
</evidence>
<dbReference type="RefSeq" id="XP_028546042.1">
    <property type="nucleotide sequence ID" value="XM_028690241.1"/>
</dbReference>
<sequence>MFKCIKFIKYRTDWCSCLVNNTDDKCDECLIEESIQGIEAVGDGRGKRSDENNDKFEGDKEEDMNCQRMSNKLFEEENIHGYPPDIIYSNDEYRKSFRNGNSNSYKHGINYKTYSNEKFQNEYMKNSSNNYNQMNYMKKGNNDNSYVYMNENKNYRQINSSNNNYSREHNSFYNGQYDYNGKPIYTNTNEDAGLWNRDSKVYGNYNNNIPISEKYNEKLGTVVENGNVKRKTLLFSNINDSNSKKVNKNFSLLELETKRDSDVKACIEYFNSLRKGKNDDIKMILENRNFKELNIPKEHLENGDFFKYVEYYKKHNLKDLIDKFNESDTNDKNKTQGYNGSNKSPSAVSNIENKDRDKDSGSSNGNKNGYDKHKNEVDGALDPNKKSNNENINVRTKKNKRSENALCEGNSDENGKEYHKKKKSKCDGDKKPTFYTINDLFD</sequence>
<feature type="compositionally biased region" description="Polar residues" evidence="1">
    <location>
        <begin position="335"/>
        <end position="351"/>
    </location>
</feature>
<feature type="region of interest" description="Disordered" evidence="1">
    <location>
        <begin position="325"/>
        <end position="429"/>
    </location>
</feature>
<gene>
    <name evidence="2" type="ORF">PGO_142500</name>
</gene>
<feature type="compositionally biased region" description="Basic and acidic residues" evidence="1">
    <location>
        <begin position="369"/>
        <end position="388"/>
    </location>
</feature>
<accession>A0A1Y1JSQ9</accession>
<dbReference type="EMBL" id="BDQF01000015">
    <property type="protein sequence ID" value="GAW83453.1"/>
    <property type="molecule type" value="Genomic_DNA"/>
</dbReference>
<feature type="compositionally biased region" description="Basic and acidic residues" evidence="1">
    <location>
        <begin position="325"/>
        <end position="334"/>
    </location>
</feature>